<proteinExistence type="predicted"/>
<dbReference type="Gene3D" id="3.40.50.11550">
    <property type="match status" value="2"/>
</dbReference>
<dbReference type="Pfam" id="PF04187">
    <property type="entry name" value="Cofac_haem_bdg"/>
    <property type="match status" value="1"/>
</dbReference>
<comment type="caution">
    <text evidence="3">The sequence shown here is derived from an EMBL/GenBank/DDBJ whole genome shotgun (WGS) entry which is preliminary data.</text>
</comment>
<feature type="domain" description="Haem-binding uptake Tiki superfamily ChaN" evidence="2">
    <location>
        <begin position="62"/>
        <end position="258"/>
    </location>
</feature>
<dbReference type="CDD" id="cd14727">
    <property type="entry name" value="ChanN-like"/>
    <property type="match status" value="1"/>
</dbReference>
<feature type="region of interest" description="Disordered" evidence="1">
    <location>
        <begin position="1"/>
        <end position="24"/>
    </location>
</feature>
<accession>A0A7Z0HWU2</accession>
<reference evidence="3 4" key="1">
    <citation type="journal article" date="2000" name="Arch. Microbiol.">
        <title>Rhodobaca bogoriensis gen. nov. and sp. nov., an alkaliphilic purple nonsulfur bacterium from African Rift Valley soda lakes.</title>
        <authorList>
            <person name="Milford A.D."/>
            <person name="Achenbach L.A."/>
            <person name="Jung D.O."/>
            <person name="Madigan M.T."/>
        </authorList>
    </citation>
    <scope>NUCLEOTIDE SEQUENCE [LARGE SCALE GENOMIC DNA]</scope>
    <source>
        <strain evidence="3 4">2376</strain>
    </source>
</reference>
<dbReference type="AlphaFoldDB" id="A0A7Z0HWU2"/>
<keyword evidence="3" id="KW-0449">Lipoprotein</keyword>
<dbReference type="InterPro" id="IPR007314">
    <property type="entry name" value="Cofac_haem-bd_dom"/>
</dbReference>
<evidence type="ECO:0000256" key="1">
    <source>
        <dbReference type="SAM" id="MobiDB-lite"/>
    </source>
</evidence>
<evidence type="ECO:0000259" key="2">
    <source>
        <dbReference type="Pfam" id="PF04187"/>
    </source>
</evidence>
<dbReference type="Proteomes" id="UP000529417">
    <property type="component" value="Unassembled WGS sequence"/>
</dbReference>
<protein>
    <submittedName>
        <fullName evidence="3">ChaN family lipoprotein</fullName>
    </submittedName>
</protein>
<keyword evidence="4" id="KW-1185">Reference proteome</keyword>
<dbReference type="SUPFAM" id="SSF159501">
    <property type="entry name" value="EreA/ChaN-like"/>
    <property type="match status" value="1"/>
</dbReference>
<organism evidence="3 4">
    <name type="scientific">Rhabdonatronobacter sediminivivens</name>
    <dbReference type="NCBI Taxonomy" id="2743469"/>
    <lineage>
        <taxon>Bacteria</taxon>
        <taxon>Pseudomonadati</taxon>
        <taxon>Pseudomonadota</taxon>
        <taxon>Alphaproteobacteria</taxon>
        <taxon>Rhodobacterales</taxon>
        <taxon>Paracoccaceae</taxon>
        <taxon>Rhabdonatronobacter</taxon>
    </lineage>
</organism>
<sequence length="302" mass="32289">MSSCFTSDRESAPEPHPPTHPVRLGGAVRSFRTDGAGLLAGVLLCVLSLGAEASEITPDDLERLPPADVYLLGEIHDNPAHHTHQARAVAALEPAALVFEMLTRGQAARVTAANRQDPEVLAEVLEWEASGWPDFAMYFPIFDAAPQARIRGAALPRNEARAMMAQTAEEAFGPEAASFGLDQPLSEDEQASREALQAAAHCDMLPDELLPAMVEIQRLRDAMLARTAMLAHAETGGPVVVITGTGHVRRDQGVPLKLARAAPGITVLALGQLEAAPDSAPPFDLWIVTDPVDRPDPCEAFR</sequence>
<gene>
    <name evidence="3" type="ORF">HUK65_02185</name>
</gene>
<name>A0A7Z0HWU2_9RHOB</name>
<dbReference type="EMBL" id="JACBXS010000003">
    <property type="protein sequence ID" value="NYS23784.1"/>
    <property type="molecule type" value="Genomic_DNA"/>
</dbReference>
<evidence type="ECO:0000313" key="4">
    <source>
        <dbReference type="Proteomes" id="UP000529417"/>
    </source>
</evidence>
<evidence type="ECO:0000313" key="3">
    <source>
        <dbReference type="EMBL" id="NYS23784.1"/>
    </source>
</evidence>